<dbReference type="SUPFAM" id="SSF46774">
    <property type="entry name" value="ARID-like"/>
    <property type="match status" value="2"/>
</dbReference>
<feature type="region of interest" description="Disordered" evidence="1">
    <location>
        <begin position="557"/>
        <end position="579"/>
    </location>
</feature>
<reference evidence="4" key="1">
    <citation type="journal article" date="2013" name="Science">
        <title>Gene transfer from bacteria and archaea facilitated evolution of an extremophilic eukaryote.</title>
        <authorList>
            <person name="Schonknecht G."/>
            <person name="Chen W.H."/>
            <person name="Ternes C.M."/>
            <person name="Barbier G.G."/>
            <person name="Shrestha R.P."/>
            <person name="Stanke M."/>
            <person name="Brautigam A."/>
            <person name="Baker B.J."/>
            <person name="Banfield J.F."/>
            <person name="Garavito R.M."/>
            <person name="Carr K."/>
            <person name="Wilkerson C."/>
            <person name="Rensing S.A."/>
            <person name="Gagneul D."/>
            <person name="Dickenson N.E."/>
            <person name="Oesterhelt C."/>
            <person name="Lercher M.J."/>
            <person name="Weber A.P."/>
        </authorList>
    </citation>
    <scope>NUCLEOTIDE SEQUENCE [LARGE SCALE GENOMIC DNA]</scope>
    <source>
        <strain evidence="4">074W</strain>
    </source>
</reference>
<dbReference type="InterPro" id="IPR036431">
    <property type="entry name" value="ARID_dom_sf"/>
</dbReference>
<feature type="domain" description="ARID" evidence="2">
    <location>
        <begin position="13"/>
        <end position="114"/>
    </location>
</feature>
<proteinExistence type="predicted"/>
<dbReference type="PROSITE" id="PS51011">
    <property type="entry name" value="ARID"/>
    <property type="match status" value="2"/>
</dbReference>
<dbReference type="Pfam" id="PF01388">
    <property type="entry name" value="ARID"/>
    <property type="match status" value="1"/>
</dbReference>
<keyword evidence="4" id="KW-1185">Reference proteome</keyword>
<protein>
    <submittedName>
        <fullName evidence="3">DNA binding / transcription factor</fullName>
    </submittedName>
</protein>
<dbReference type="STRING" id="130081.M2X0Z6"/>
<dbReference type="AlphaFoldDB" id="M2X0Z6"/>
<dbReference type="Gene3D" id="1.10.150.60">
    <property type="entry name" value="ARID DNA-binding domain"/>
    <property type="match status" value="2"/>
</dbReference>
<dbReference type="eggNOG" id="KOG2510">
    <property type="taxonomic scope" value="Eukaryota"/>
</dbReference>
<dbReference type="SUPFAM" id="SSF57903">
    <property type="entry name" value="FYVE/PHD zinc finger"/>
    <property type="match status" value="1"/>
</dbReference>
<dbReference type="Gramene" id="EME30030">
    <property type="protein sequence ID" value="EME30030"/>
    <property type="gene ID" value="Gasu_26170"/>
</dbReference>
<dbReference type="KEGG" id="gsl:Gasu_26170"/>
<dbReference type="SMART" id="SM00501">
    <property type="entry name" value="BRIGHT"/>
    <property type="match status" value="1"/>
</dbReference>
<name>M2X0Z6_GALSU</name>
<organism evidence="3 4">
    <name type="scientific">Galdieria sulphuraria</name>
    <name type="common">Red alga</name>
    <dbReference type="NCBI Taxonomy" id="130081"/>
    <lineage>
        <taxon>Eukaryota</taxon>
        <taxon>Rhodophyta</taxon>
        <taxon>Bangiophyceae</taxon>
        <taxon>Galdieriales</taxon>
        <taxon>Galdieriaceae</taxon>
        <taxon>Galdieria</taxon>
    </lineage>
</organism>
<dbReference type="GO" id="GO:0003677">
    <property type="term" value="F:DNA binding"/>
    <property type="evidence" value="ECO:0007669"/>
    <property type="project" value="InterPro"/>
</dbReference>
<dbReference type="Proteomes" id="UP000030680">
    <property type="component" value="Unassembled WGS sequence"/>
</dbReference>
<dbReference type="SMART" id="SM01014">
    <property type="entry name" value="ARID"/>
    <property type="match status" value="1"/>
</dbReference>
<gene>
    <name evidence="3" type="ORF">Gasu_26170</name>
</gene>
<dbReference type="GeneID" id="17088790"/>
<evidence type="ECO:0000259" key="2">
    <source>
        <dbReference type="PROSITE" id="PS51011"/>
    </source>
</evidence>
<dbReference type="EMBL" id="KB454503">
    <property type="protein sequence ID" value="EME30030.1"/>
    <property type="molecule type" value="Genomic_DNA"/>
</dbReference>
<evidence type="ECO:0000313" key="3">
    <source>
        <dbReference type="EMBL" id="EME30030.1"/>
    </source>
</evidence>
<dbReference type="RefSeq" id="XP_005706550.1">
    <property type="nucleotide sequence ID" value="XM_005706493.1"/>
</dbReference>
<dbReference type="Gene3D" id="3.30.40.10">
    <property type="entry name" value="Zinc/RING finger domain, C3HC4 (zinc finger)"/>
    <property type="match status" value="1"/>
</dbReference>
<dbReference type="InterPro" id="IPR011011">
    <property type="entry name" value="Znf_FYVE_PHD"/>
</dbReference>
<dbReference type="InterPro" id="IPR013083">
    <property type="entry name" value="Znf_RING/FYVE/PHD"/>
</dbReference>
<accession>M2X0Z6</accession>
<evidence type="ECO:0000313" key="4">
    <source>
        <dbReference type="Proteomes" id="UP000030680"/>
    </source>
</evidence>
<evidence type="ECO:0000256" key="1">
    <source>
        <dbReference type="SAM" id="MobiDB-lite"/>
    </source>
</evidence>
<sequence>MAIYCSQIYQTKPNLERNLTYDIIAYYVELGNQWPPSVDKDIPQKVSFVPIEKFLPDFFVEVYIFHGGYECVTIYERWNDIRKKFALYQSPYTCPRYLQRIYHEILLPYERQRKTLEQSPPSELRTGSISEIASSLLGYTLKLVTHSQKENVCWKWGTIVSYHMEKKLHQVILDDGRNILLNLEQVHWQLGAWNPYATMVDEIAKCCFTHHPSSLKTFQRSNQSFRLVTPTMDKEETLHQEGQVISILATGALHSVEEKSELEYDDSSSCWEESSLNKVIYPELDRKPTELQRFDIVRCPCGWQVDTGDMVECSVCKTWSHKYCIGVNPHEWDKLMESDYKCFMCHPSGVKKGSLAHEVLKAIQSVVSQEQWSEHIHSVRQLEWTGLLSSLDRDAYEAMDDTGMGDYHPVFGENPQVVSTMHQSQWTPKLLWKTKKKNGRERCFRRDSRPAAPPFVRVSEKEKKFLDKLRSFWESCSQPLEVIPMFRGKPFDFYALYEGVKRRGGFKKVVENKQWPEIWKTMRNYYKESTDHSYQLKRYFEKYLRRFMEEYPIDEEDEVEETAETSIHMAENMEQSEKE</sequence>
<dbReference type="PANTHER" id="PTHR46691:SF1">
    <property type="entry name" value="AT-RICH INTERACTIVE DOMAIN-CONTAINING PROTEIN 2"/>
    <property type="match status" value="1"/>
</dbReference>
<dbReference type="PANTHER" id="PTHR46691">
    <property type="entry name" value="HIGH MOBILITY GROUP B PROTEIN 9"/>
    <property type="match status" value="1"/>
</dbReference>
<dbReference type="CDD" id="cd16100">
    <property type="entry name" value="ARID"/>
    <property type="match status" value="2"/>
</dbReference>
<dbReference type="OrthoDB" id="1928087at2759"/>
<feature type="domain" description="ARID" evidence="2">
    <location>
        <begin position="459"/>
        <end position="552"/>
    </location>
</feature>
<dbReference type="InterPro" id="IPR001606">
    <property type="entry name" value="ARID_dom"/>
</dbReference>